<dbReference type="Pfam" id="PF14242">
    <property type="entry name" value="DUF4342"/>
    <property type="match status" value="1"/>
</dbReference>
<keyword evidence="1" id="KW-1133">Transmembrane helix</keyword>
<gene>
    <name evidence="3" type="ORF">K4H94_03400</name>
</gene>
<dbReference type="RefSeq" id="WP_021875295.1">
    <property type="nucleotide sequence ID" value="NZ_CP018624.1"/>
</dbReference>
<name>A0ABD4RFF0_9CLOT</name>
<evidence type="ECO:0000259" key="2">
    <source>
        <dbReference type="Pfam" id="PF14242"/>
    </source>
</evidence>
<sequence length="204" mass="22564">MGITLEKVDKVKERTGATYAEAKHALEINNSDILDAIIYLEEVKNIKSEMITELPNGKKEQKNYESLDELKVWLKELINRGNVTRIRISKDEKEIVDIPVNAGIAAGVIAIIIPQILAFGLIAAVVTQLKIEITMADGSVEVVNKYVSKAVDDIKDVATDVASKVKNKVNGVTSDIVKTNKDINKSSDLNENVYSYTVKFDNED</sequence>
<evidence type="ECO:0000313" key="4">
    <source>
        <dbReference type="Proteomes" id="UP000775179"/>
    </source>
</evidence>
<dbReference type="Gene3D" id="1.10.8.10">
    <property type="entry name" value="DNA helicase RuvA subunit, C-terminal domain"/>
    <property type="match status" value="1"/>
</dbReference>
<dbReference type="EMBL" id="JAIFTX010000005">
    <property type="protein sequence ID" value="MBX7290097.1"/>
    <property type="molecule type" value="Genomic_DNA"/>
</dbReference>
<feature type="domain" description="DUF4342" evidence="2">
    <location>
        <begin position="59"/>
        <end position="134"/>
    </location>
</feature>
<organism evidence="3 4">
    <name type="scientific">Clostridium chauvoei</name>
    <dbReference type="NCBI Taxonomy" id="46867"/>
    <lineage>
        <taxon>Bacteria</taxon>
        <taxon>Bacillati</taxon>
        <taxon>Bacillota</taxon>
        <taxon>Clostridia</taxon>
        <taxon>Eubacteriales</taxon>
        <taxon>Clostridiaceae</taxon>
        <taxon>Clostridium</taxon>
    </lineage>
</organism>
<evidence type="ECO:0000256" key="1">
    <source>
        <dbReference type="SAM" id="Phobius"/>
    </source>
</evidence>
<keyword evidence="1" id="KW-0812">Transmembrane</keyword>
<evidence type="ECO:0000313" key="3">
    <source>
        <dbReference type="EMBL" id="MBX7290097.1"/>
    </source>
</evidence>
<dbReference type="Proteomes" id="UP000775179">
    <property type="component" value="Unassembled WGS sequence"/>
</dbReference>
<protein>
    <submittedName>
        <fullName evidence="3">DUF4342 domain-containing protein</fullName>
    </submittedName>
</protein>
<dbReference type="InterPro" id="IPR009060">
    <property type="entry name" value="UBA-like_sf"/>
</dbReference>
<reference evidence="3 4" key="1">
    <citation type="submission" date="2021-08" db="EMBL/GenBank/DDBJ databases">
        <title>Genome sequence analysis of Clostridium chauvoei strains of European origin and evaluation of typing options for outbreak investigations.</title>
        <authorList>
            <person name="Abdel-Glil M."/>
            <person name="Thomas P."/>
            <person name="Seyboldt C."/>
        </authorList>
    </citation>
    <scope>NUCLEOTIDE SEQUENCE [LARGE SCALE GENOMIC DNA]</scope>
    <source>
        <strain evidence="3 4">S0260-09</strain>
    </source>
</reference>
<dbReference type="GeneID" id="66301301"/>
<keyword evidence="1" id="KW-0472">Membrane</keyword>
<feature type="transmembrane region" description="Helical" evidence="1">
    <location>
        <begin position="104"/>
        <end position="126"/>
    </location>
</feature>
<comment type="caution">
    <text evidence="3">The sequence shown here is derived from an EMBL/GenBank/DDBJ whole genome shotgun (WGS) entry which is preliminary data.</text>
</comment>
<dbReference type="AlphaFoldDB" id="A0ABD4RFF0"/>
<dbReference type="CDD" id="cd14360">
    <property type="entry name" value="UBA_NAC_like_bac"/>
    <property type="match status" value="1"/>
</dbReference>
<dbReference type="KEGG" id="cchv:BTM20_05440"/>
<proteinExistence type="predicted"/>
<dbReference type="SUPFAM" id="SSF46934">
    <property type="entry name" value="UBA-like"/>
    <property type="match status" value="1"/>
</dbReference>
<dbReference type="InterPro" id="IPR025642">
    <property type="entry name" value="DUF4342"/>
</dbReference>
<accession>A0ABD4RFF0</accession>